<evidence type="ECO:0000256" key="1">
    <source>
        <dbReference type="SAM" id="Coils"/>
    </source>
</evidence>
<dbReference type="EMBL" id="CAKOGP040000335">
    <property type="protein sequence ID" value="CAJ1934286.1"/>
    <property type="molecule type" value="Genomic_DNA"/>
</dbReference>
<proteinExistence type="predicted"/>
<feature type="compositionally biased region" description="Basic and acidic residues" evidence="2">
    <location>
        <begin position="42"/>
        <end position="53"/>
    </location>
</feature>
<sequence length="195" mass="22901">MPFQEFVNSGFGLWTPDCTHVNRVRKQRREFESVLSQQSVNSEERESNELRGHDEVGEDRDLEDMALSLVENRNDLLKHLAKTVEAMKKLEAENEKTRSENDRIRAENDQLKTENEKWKSHVESMITDTRVSLEEIRRQAGETVRLQKENEKLRNENTYRHLIMQQMKKRSEMEAKTAKTAKKNTSVFDMFGPCG</sequence>
<reference evidence="3" key="1">
    <citation type="submission" date="2023-08" db="EMBL/GenBank/DDBJ databases">
        <authorList>
            <person name="Audoor S."/>
            <person name="Bilcke G."/>
        </authorList>
    </citation>
    <scope>NUCLEOTIDE SEQUENCE</scope>
</reference>
<dbReference type="Gene3D" id="1.20.5.340">
    <property type="match status" value="1"/>
</dbReference>
<keyword evidence="4" id="KW-1185">Reference proteome</keyword>
<evidence type="ECO:0000313" key="4">
    <source>
        <dbReference type="Proteomes" id="UP001295423"/>
    </source>
</evidence>
<organism evidence="3 4">
    <name type="scientific">Cylindrotheca closterium</name>
    <dbReference type="NCBI Taxonomy" id="2856"/>
    <lineage>
        <taxon>Eukaryota</taxon>
        <taxon>Sar</taxon>
        <taxon>Stramenopiles</taxon>
        <taxon>Ochrophyta</taxon>
        <taxon>Bacillariophyta</taxon>
        <taxon>Bacillariophyceae</taxon>
        <taxon>Bacillariophycidae</taxon>
        <taxon>Bacillariales</taxon>
        <taxon>Bacillariaceae</taxon>
        <taxon>Cylindrotheca</taxon>
    </lineage>
</organism>
<feature type="coiled-coil region" evidence="1">
    <location>
        <begin position="73"/>
        <end position="156"/>
    </location>
</feature>
<dbReference type="Proteomes" id="UP001295423">
    <property type="component" value="Unassembled WGS sequence"/>
</dbReference>
<name>A0AAD2CHD0_9STRA</name>
<evidence type="ECO:0000313" key="3">
    <source>
        <dbReference type="EMBL" id="CAJ1934286.1"/>
    </source>
</evidence>
<accession>A0AAD2CHD0</accession>
<dbReference type="AlphaFoldDB" id="A0AAD2CHD0"/>
<gene>
    <name evidence="3" type="ORF">CYCCA115_LOCUS3680</name>
</gene>
<protein>
    <submittedName>
        <fullName evidence="3">Uncharacterized protein</fullName>
    </submittedName>
</protein>
<evidence type="ECO:0000256" key="2">
    <source>
        <dbReference type="SAM" id="MobiDB-lite"/>
    </source>
</evidence>
<keyword evidence="1" id="KW-0175">Coiled coil</keyword>
<comment type="caution">
    <text evidence="3">The sequence shown here is derived from an EMBL/GenBank/DDBJ whole genome shotgun (WGS) entry which is preliminary data.</text>
</comment>
<feature type="region of interest" description="Disordered" evidence="2">
    <location>
        <begin position="34"/>
        <end position="53"/>
    </location>
</feature>